<reference evidence="2 3" key="1">
    <citation type="submission" date="2020-06" db="EMBL/GenBank/DDBJ databases">
        <title>Altererythrobacter lutimaris sp. nov., a marine bacterium isolated from a tidal flat.</title>
        <authorList>
            <person name="Kim D."/>
            <person name="Yoo Y."/>
            <person name="Kim J.-J."/>
        </authorList>
    </citation>
    <scope>NUCLEOTIDE SEQUENCE [LARGE SCALE GENOMIC DNA]</scope>
    <source>
        <strain evidence="2 3">JGD-16</strain>
    </source>
</reference>
<evidence type="ECO:0000256" key="1">
    <source>
        <dbReference type="SAM" id="MobiDB-lite"/>
    </source>
</evidence>
<dbReference type="Proteomes" id="UP000546031">
    <property type="component" value="Unassembled WGS sequence"/>
</dbReference>
<accession>A0A850HEG3</accession>
<organism evidence="2 3">
    <name type="scientific">Altererythrobacter lutimaris</name>
    <dbReference type="NCBI Taxonomy" id="2743979"/>
    <lineage>
        <taxon>Bacteria</taxon>
        <taxon>Pseudomonadati</taxon>
        <taxon>Pseudomonadota</taxon>
        <taxon>Alphaproteobacteria</taxon>
        <taxon>Sphingomonadales</taxon>
        <taxon>Erythrobacteraceae</taxon>
        <taxon>Altererythrobacter</taxon>
    </lineage>
</organism>
<evidence type="ECO:0000313" key="2">
    <source>
        <dbReference type="EMBL" id="NVE95541.1"/>
    </source>
</evidence>
<sequence>MKRLALLIGLAATLAACGQQRPRIPDSVINRALAGAPGEAQPSEVVKAELEFARAARDTGQWTAFRSFAAPGAIIHGRNGPIVADPWLASQSNPEKAVQWEPRAVWMSCDGALAVSSGRFVDPEGLVGTYVTVWERQSDRSYKWTYDIAAPDNPQPPARQPLPDLGPEDIVVTRMDSIRGLVAHCPRSGEDVPAAPAVTITDDASQGGKMSRDGTLRWRWEHNGPGERRVVVDWLTPGKWETGLDQALPAPEE</sequence>
<proteinExistence type="predicted"/>
<dbReference type="AlphaFoldDB" id="A0A850HEG3"/>
<evidence type="ECO:0008006" key="4">
    <source>
        <dbReference type="Google" id="ProtNLM"/>
    </source>
</evidence>
<comment type="caution">
    <text evidence="2">The sequence shown here is derived from an EMBL/GenBank/DDBJ whole genome shotgun (WGS) entry which is preliminary data.</text>
</comment>
<dbReference type="EMBL" id="JABWTA010000001">
    <property type="protein sequence ID" value="NVE95541.1"/>
    <property type="molecule type" value="Genomic_DNA"/>
</dbReference>
<feature type="compositionally biased region" description="Basic and acidic residues" evidence="1">
    <location>
        <begin position="210"/>
        <end position="221"/>
    </location>
</feature>
<dbReference type="RefSeq" id="WP_176273752.1">
    <property type="nucleotide sequence ID" value="NZ_JABWTA010000001.1"/>
</dbReference>
<dbReference type="PROSITE" id="PS51257">
    <property type="entry name" value="PROKAR_LIPOPROTEIN"/>
    <property type="match status" value="1"/>
</dbReference>
<protein>
    <recommendedName>
        <fullName evidence="4">DUF4440 domain-containing protein</fullName>
    </recommendedName>
</protein>
<name>A0A850HEG3_9SPHN</name>
<keyword evidence="3" id="KW-1185">Reference proteome</keyword>
<feature type="region of interest" description="Disordered" evidence="1">
    <location>
        <begin position="202"/>
        <end position="221"/>
    </location>
</feature>
<dbReference type="Gene3D" id="3.10.450.50">
    <property type="match status" value="1"/>
</dbReference>
<evidence type="ECO:0000313" key="3">
    <source>
        <dbReference type="Proteomes" id="UP000546031"/>
    </source>
</evidence>
<gene>
    <name evidence="2" type="ORF">HUO12_11580</name>
</gene>